<organism evidence="3 4">
    <name type="scientific">Cylindrobasidium torrendii FP15055 ss-10</name>
    <dbReference type="NCBI Taxonomy" id="1314674"/>
    <lineage>
        <taxon>Eukaryota</taxon>
        <taxon>Fungi</taxon>
        <taxon>Dikarya</taxon>
        <taxon>Basidiomycota</taxon>
        <taxon>Agaricomycotina</taxon>
        <taxon>Agaricomycetes</taxon>
        <taxon>Agaricomycetidae</taxon>
        <taxon>Agaricales</taxon>
        <taxon>Marasmiineae</taxon>
        <taxon>Physalacriaceae</taxon>
        <taxon>Cylindrobasidium</taxon>
    </lineage>
</organism>
<evidence type="ECO:0000256" key="1">
    <source>
        <dbReference type="SAM" id="SignalP"/>
    </source>
</evidence>
<dbReference type="OrthoDB" id="424465at2759"/>
<evidence type="ECO:0000313" key="3">
    <source>
        <dbReference type="EMBL" id="KIY72333.1"/>
    </source>
</evidence>
<keyword evidence="4" id="KW-1185">Reference proteome</keyword>
<dbReference type="Pfam" id="PF12937">
    <property type="entry name" value="F-box-like"/>
    <property type="match status" value="1"/>
</dbReference>
<dbReference type="Proteomes" id="UP000054007">
    <property type="component" value="Unassembled WGS sequence"/>
</dbReference>
<feature type="chain" id="PRO_5002317484" description="F-box domain-containing protein" evidence="1">
    <location>
        <begin position="25"/>
        <end position="486"/>
    </location>
</feature>
<dbReference type="Gene3D" id="1.20.1280.50">
    <property type="match status" value="1"/>
</dbReference>
<reference evidence="3 4" key="1">
    <citation type="journal article" date="2015" name="Fungal Genet. Biol.">
        <title>Evolution of novel wood decay mechanisms in Agaricales revealed by the genome sequences of Fistulina hepatica and Cylindrobasidium torrendii.</title>
        <authorList>
            <person name="Floudas D."/>
            <person name="Held B.W."/>
            <person name="Riley R."/>
            <person name="Nagy L.G."/>
            <person name="Koehler G."/>
            <person name="Ransdell A.S."/>
            <person name="Younus H."/>
            <person name="Chow J."/>
            <person name="Chiniquy J."/>
            <person name="Lipzen A."/>
            <person name="Tritt A."/>
            <person name="Sun H."/>
            <person name="Haridas S."/>
            <person name="LaButti K."/>
            <person name="Ohm R.A."/>
            <person name="Kues U."/>
            <person name="Blanchette R.A."/>
            <person name="Grigoriev I.V."/>
            <person name="Minto R.E."/>
            <person name="Hibbett D.S."/>
        </authorList>
    </citation>
    <scope>NUCLEOTIDE SEQUENCE [LARGE SCALE GENOMIC DNA]</scope>
    <source>
        <strain evidence="3 4">FP15055 ss-10</strain>
    </source>
</reference>
<feature type="signal peptide" evidence="1">
    <location>
        <begin position="1"/>
        <end position="24"/>
    </location>
</feature>
<gene>
    <name evidence="3" type="ORF">CYLTODRAFT_440599</name>
</gene>
<accession>A0A0D7BP60</accession>
<evidence type="ECO:0000313" key="4">
    <source>
        <dbReference type="Proteomes" id="UP000054007"/>
    </source>
</evidence>
<evidence type="ECO:0000259" key="2">
    <source>
        <dbReference type="PROSITE" id="PS50181"/>
    </source>
</evidence>
<dbReference type="EMBL" id="KN880444">
    <property type="protein sequence ID" value="KIY72333.1"/>
    <property type="molecule type" value="Genomic_DNA"/>
</dbReference>
<keyword evidence="1" id="KW-0732">Signal</keyword>
<protein>
    <recommendedName>
        <fullName evidence="2">F-box domain-containing protein</fullName>
    </recommendedName>
</protein>
<feature type="domain" description="F-box" evidence="2">
    <location>
        <begin position="2"/>
        <end position="48"/>
    </location>
</feature>
<sequence>MTGGILALPVDILLVVVSYIPVESVLCLLQTCRGFHALGSTDYVWHTIGTDSLPLDIPPDLDCRRLSGQTLHRAWVKGLRLERNWSTEAYNPRQLSQIKNSDEYIVIQTQFLSSDWLVTLARAPSISSLCLSIWNVTFPGREYRYAYMEIPHASKFSAATRKGGTEAVVAVVLDAYTRTTNVNVYSVCLDKDQDPFILATFHQAGRIASLSDGTPGELRVRDNIVMISVAHFGDVFSPPTYTFLAFNVDTQTHLTLRAKLPEHFTHVQFRLFPHHLVIAGLKLHERLALQTYDFTAAKAALARPRYLASENDADHDLLGPCLAEDTTDEVPSDSDFSLSDGFIRNGMPAITALVFHATAVSALTRHGTASVFSFPAEVNSHCPAGMGAMPIHVFRTPTSAASDIVCLGRTGYRCVWLERRWDTDIFTLMKASFPSRDSKTAFVERLLPPTFTLPFLASSIQSMSFEESTGRISLGLHTGQLYLLDL</sequence>
<dbReference type="PROSITE" id="PS50181">
    <property type="entry name" value="FBOX"/>
    <property type="match status" value="1"/>
</dbReference>
<proteinExistence type="predicted"/>
<dbReference type="InterPro" id="IPR036047">
    <property type="entry name" value="F-box-like_dom_sf"/>
</dbReference>
<dbReference type="STRING" id="1314674.A0A0D7BP60"/>
<dbReference type="SUPFAM" id="SSF81383">
    <property type="entry name" value="F-box domain"/>
    <property type="match status" value="1"/>
</dbReference>
<name>A0A0D7BP60_9AGAR</name>
<dbReference type="InterPro" id="IPR001810">
    <property type="entry name" value="F-box_dom"/>
</dbReference>
<dbReference type="AlphaFoldDB" id="A0A0D7BP60"/>